<comment type="caution">
    <text evidence="3">The sequence shown here is derived from an EMBL/GenBank/DDBJ whole genome shotgun (WGS) entry which is preliminary data.</text>
</comment>
<feature type="region of interest" description="Disordered" evidence="1">
    <location>
        <begin position="230"/>
        <end position="275"/>
    </location>
</feature>
<keyword evidence="4" id="KW-1185">Reference proteome</keyword>
<evidence type="ECO:0000313" key="4">
    <source>
        <dbReference type="Proteomes" id="UP001172102"/>
    </source>
</evidence>
<feature type="compositionally biased region" description="Low complexity" evidence="1">
    <location>
        <begin position="230"/>
        <end position="239"/>
    </location>
</feature>
<keyword evidence="2" id="KW-0472">Membrane</keyword>
<dbReference type="EMBL" id="JAUKUA010000002">
    <property type="protein sequence ID" value="KAK0726098.1"/>
    <property type="molecule type" value="Genomic_DNA"/>
</dbReference>
<keyword evidence="2" id="KW-1133">Transmembrane helix</keyword>
<reference evidence="3" key="1">
    <citation type="submission" date="2023-06" db="EMBL/GenBank/DDBJ databases">
        <title>Genome-scale phylogeny and comparative genomics of the fungal order Sordariales.</title>
        <authorList>
            <consortium name="Lawrence Berkeley National Laboratory"/>
            <person name="Hensen N."/>
            <person name="Bonometti L."/>
            <person name="Westerberg I."/>
            <person name="Brannstrom I.O."/>
            <person name="Guillou S."/>
            <person name="Cros-Aarteil S."/>
            <person name="Calhoun S."/>
            <person name="Haridas S."/>
            <person name="Kuo A."/>
            <person name="Mondo S."/>
            <person name="Pangilinan J."/>
            <person name="Riley R."/>
            <person name="Labutti K."/>
            <person name="Andreopoulos B."/>
            <person name="Lipzen A."/>
            <person name="Chen C."/>
            <person name="Yanf M."/>
            <person name="Daum C."/>
            <person name="Ng V."/>
            <person name="Clum A."/>
            <person name="Steindorff A."/>
            <person name="Ohm R."/>
            <person name="Martin F."/>
            <person name="Silar P."/>
            <person name="Natvig D."/>
            <person name="Lalanne C."/>
            <person name="Gautier V."/>
            <person name="Ament-Velasquez S.L."/>
            <person name="Kruys A."/>
            <person name="Hutchinson M.I."/>
            <person name="Powell A.J."/>
            <person name="Barry K."/>
            <person name="Miller A.N."/>
            <person name="Grigoriev I.V."/>
            <person name="Debuchy R."/>
            <person name="Gladieux P."/>
            <person name="Thoren M.H."/>
            <person name="Johannesson H."/>
        </authorList>
    </citation>
    <scope>NUCLEOTIDE SEQUENCE</scope>
    <source>
        <strain evidence="3">SMH4607-1</strain>
    </source>
</reference>
<feature type="compositionally biased region" description="Low complexity" evidence="1">
    <location>
        <begin position="255"/>
        <end position="275"/>
    </location>
</feature>
<accession>A0AA40B1X9</accession>
<feature type="transmembrane region" description="Helical" evidence="2">
    <location>
        <begin position="185"/>
        <end position="208"/>
    </location>
</feature>
<evidence type="ECO:0000313" key="3">
    <source>
        <dbReference type="EMBL" id="KAK0726098.1"/>
    </source>
</evidence>
<evidence type="ECO:0000256" key="1">
    <source>
        <dbReference type="SAM" id="MobiDB-lite"/>
    </source>
</evidence>
<gene>
    <name evidence="3" type="ORF">B0H67DRAFT_642422</name>
</gene>
<sequence>MPGIYLVKIVNVTTSALNLRIGYYGICVAREGYTQCLATSHGTTGTVIEEALAGSPGFNSTLSQSFKDKIERTDTYRVALEIQSSIFAKAQTGSAVVSGAALFTLLLQHQARRHANKLPSPTRDLEAAAQKRNIILDLLEKSTLVLFAFAALLSLIAAISTMQTANALQFATTNFSPLFSMRAGTAVTALQWLLFVSLATLCGVLGVWMPASRSRSGAAAEDDKVPLVHAPATPAQTPAPESPSPSLTPAASVSPRFGFPAPRRPRPAAGMVGPPRVAGAPIPSRDLPLGRPRIVVPARLVGENGEDEEPEAVYDVARCARVIPAGAVRVVDIERNPETR</sequence>
<dbReference type="Proteomes" id="UP001172102">
    <property type="component" value="Unassembled WGS sequence"/>
</dbReference>
<dbReference type="AlphaFoldDB" id="A0AA40B1X9"/>
<feature type="transmembrane region" description="Helical" evidence="2">
    <location>
        <begin position="144"/>
        <end position="165"/>
    </location>
</feature>
<keyword evidence="2" id="KW-0812">Transmembrane</keyword>
<evidence type="ECO:0000256" key="2">
    <source>
        <dbReference type="SAM" id="Phobius"/>
    </source>
</evidence>
<protein>
    <submittedName>
        <fullName evidence="3">Uncharacterized protein</fullName>
    </submittedName>
</protein>
<proteinExistence type="predicted"/>
<name>A0AA40B1X9_9PEZI</name>
<organism evidence="3 4">
    <name type="scientific">Lasiosphaeris hirsuta</name>
    <dbReference type="NCBI Taxonomy" id="260670"/>
    <lineage>
        <taxon>Eukaryota</taxon>
        <taxon>Fungi</taxon>
        <taxon>Dikarya</taxon>
        <taxon>Ascomycota</taxon>
        <taxon>Pezizomycotina</taxon>
        <taxon>Sordariomycetes</taxon>
        <taxon>Sordariomycetidae</taxon>
        <taxon>Sordariales</taxon>
        <taxon>Lasiosphaeriaceae</taxon>
        <taxon>Lasiosphaeris</taxon>
    </lineage>
</organism>